<dbReference type="InterPro" id="IPR025857">
    <property type="entry name" value="MacB_PCD"/>
</dbReference>
<dbReference type="PANTHER" id="PTHR30572">
    <property type="entry name" value="MEMBRANE COMPONENT OF TRANSPORTER-RELATED"/>
    <property type="match status" value="1"/>
</dbReference>
<feature type="transmembrane region" description="Helical" evidence="6">
    <location>
        <begin position="301"/>
        <end position="320"/>
    </location>
</feature>
<evidence type="ECO:0000259" key="8">
    <source>
        <dbReference type="Pfam" id="PF12704"/>
    </source>
</evidence>
<dbReference type="EMBL" id="BMJC01000002">
    <property type="protein sequence ID" value="GGA95217.1"/>
    <property type="molecule type" value="Genomic_DNA"/>
</dbReference>
<evidence type="ECO:0000256" key="1">
    <source>
        <dbReference type="ARBA" id="ARBA00004651"/>
    </source>
</evidence>
<evidence type="ECO:0008006" key="11">
    <source>
        <dbReference type="Google" id="ProtNLM"/>
    </source>
</evidence>
<dbReference type="GO" id="GO:0005886">
    <property type="term" value="C:plasma membrane"/>
    <property type="evidence" value="ECO:0007669"/>
    <property type="project" value="UniProtKB-SubCell"/>
</dbReference>
<feature type="transmembrane region" description="Helical" evidence="6">
    <location>
        <begin position="246"/>
        <end position="268"/>
    </location>
</feature>
<reference evidence="9" key="1">
    <citation type="journal article" date="2014" name="Int. J. Syst. Evol. Microbiol.">
        <title>Complete genome sequence of Corynebacterium casei LMG S-19264T (=DSM 44701T), isolated from a smear-ripened cheese.</title>
        <authorList>
            <consortium name="US DOE Joint Genome Institute (JGI-PGF)"/>
            <person name="Walter F."/>
            <person name="Albersmeier A."/>
            <person name="Kalinowski J."/>
            <person name="Ruckert C."/>
        </authorList>
    </citation>
    <scope>NUCLEOTIDE SEQUENCE</scope>
    <source>
        <strain evidence="9">CGMCC 1.15448</strain>
    </source>
</reference>
<keyword evidence="10" id="KW-1185">Reference proteome</keyword>
<dbReference type="InterPro" id="IPR050250">
    <property type="entry name" value="Macrolide_Exporter_MacB"/>
</dbReference>
<proteinExistence type="predicted"/>
<evidence type="ECO:0000256" key="6">
    <source>
        <dbReference type="SAM" id="Phobius"/>
    </source>
</evidence>
<reference evidence="9" key="2">
    <citation type="submission" date="2020-09" db="EMBL/GenBank/DDBJ databases">
        <authorList>
            <person name="Sun Q."/>
            <person name="Zhou Y."/>
        </authorList>
    </citation>
    <scope>NUCLEOTIDE SEQUENCE</scope>
    <source>
        <strain evidence="9">CGMCC 1.15448</strain>
    </source>
</reference>
<evidence type="ECO:0000313" key="10">
    <source>
        <dbReference type="Proteomes" id="UP000607559"/>
    </source>
</evidence>
<evidence type="ECO:0000256" key="2">
    <source>
        <dbReference type="ARBA" id="ARBA00022475"/>
    </source>
</evidence>
<dbReference type="AlphaFoldDB" id="A0A8J2XT14"/>
<sequence>MRKGFIFLQFAISLSLVLCSIIIEKELYYIRNTETGVDRDNVVMIPFHKMVHYAAFKREVEALPGIAAAATSHYPMYGGMDGLAVKGPGADKAVQVFMMHVDDGFISLLGLQWQDKPVDEGVLGDGKHWILNETAVRTLGISGDPIGQSLDIAGDKQQVAGVLKDFNYGSLRSKIGSLGILIDRDTASTWGGMSGCLLGKIKTHVNIPATVDAIRKIFSKYDKQTAFEFDFADEAFDRQYKAEDRLAGLFGMFTVITVMIACLGLFALATFSAQQRVKEIGIRKVMGASAASIGGLLSRDFLRPVLLAVVIAWPLSWLVMNRWLEDFTYRTDVPWWIFVLAGLGLLGVSLATVLFRSLRAARGNPVDALRSE</sequence>
<name>A0A8J2XT14_9BACT</name>
<feature type="domain" description="MacB-like periplasmic core" evidence="8">
    <location>
        <begin position="16"/>
        <end position="216"/>
    </location>
</feature>
<evidence type="ECO:0000256" key="3">
    <source>
        <dbReference type="ARBA" id="ARBA00022692"/>
    </source>
</evidence>
<accession>A0A8J2XT14</accession>
<comment type="subcellular location">
    <subcellularLocation>
        <location evidence="1">Cell membrane</location>
        <topology evidence="1">Multi-pass membrane protein</topology>
    </subcellularLocation>
</comment>
<comment type="caution">
    <text evidence="9">The sequence shown here is derived from an EMBL/GenBank/DDBJ whole genome shotgun (WGS) entry which is preliminary data.</text>
</comment>
<feature type="domain" description="ABC3 transporter permease C-terminal" evidence="7">
    <location>
        <begin position="252"/>
        <end position="365"/>
    </location>
</feature>
<dbReference type="InterPro" id="IPR003838">
    <property type="entry name" value="ABC3_permease_C"/>
</dbReference>
<keyword evidence="3 6" id="KW-0812">Transmembrane</keyword>
<evidence type="ECO:0000256" key="4">
    <source>
        <dbReference type="ARBA" id="ARBA00022989"/>
    </source>
</evidence>
<dbReference type="GO" id="GO:0022857">
    <property type="term" value="F:transmembrane transporter activity"/>
    <property type="evidence" value="ECO:0007669"/>
    <property type="project" value="TreeGrafter"/>
</dbReference>
<gene>
    <name evidence="9" type="ORF">GCM10011511_18220</name>
</gene>
<feature type="transmembrane region" description="Helical" evidence="6">
    <location>
        <begin position="335"/>
        <end position="355"/>
    </location>
</feature>
<dbReference type="Pfam" id="PF12704">
    <property type="entry name" value="MacB_PCD"/>
    <property type="match status" value="1"/>
</dbReference>
<dbReference type="PANTHER" id="PTHR30572:SF18">
    <property type="entry name" value="ABC-TYPE MACROLIDE FAMILY EXPORT SYSTEM PERMEASE COMPONENT 2"/>
    <property type="match status" value="1"/>
</dbReference>
<dbReference type="Pfam" id="PF02687">
    <property type="entry name" value="FtsX"/>
    <property type="match status" value="1"/>
</dbReference>
<keyword evidence="2" id="KW-1003">Cell membrane</keyword>
<evidence type="ECO:0000256" key="5">
    <source>
        <dbReference type="ARBA" id="ARBA00023136"/>
    </source>
</evidence>
<keyword evidence="4 6" id="KW-1133">Transmembrane helix</keyword>
<organism evidence="9 10">
    <name type="scientific">Puia dinghuensis</name>
    <dbReference type="NCBI Taxonomy" id="1792502"/>
    <lineage>
        <taxon>Bacteria</taxon>
        <taxon>Pseudomonadati</taxon>
        <taxon>Bacteroidota</taxon>
        <taxon>Chitinophagia</taxon>
        <taxon>Chitinophagales</taxon>
        <taxon>Chitinophagaceae</taxon>
        <taxon>Puia</taxon>
    </lineage>
</organism>
<dbReference type="Proteomes" id="UP000607559">
    <property type="component" value="Unassembled WGS sequence"/>
</dbReference>
<protein>
    <recommendedName>
        <fullName evidence="11">ABC3 transporter permease protein domain-containing protein</fullName>
    </recommendedName>
</protein>
<keyword evidence="5 6" id="KW-0472">Membrane</keyword>
<evidence type="ECO:0000313" key="9">
    <source>
        <dbReference type="EMBL" id="GGA95217.1"/>
    </source>
</evidence>
<evidence type="ECO:0000259" key="7">
    <source>
        <dbReference type="Pfam" id="PF02687"/>
    </source>
</evidence>